<keyword evidence="2" id="KW-1185">Reference proteome</keyword>
<dbReference type="AlphaFoldDB" id="A0A177BB14"/>
<evidence type="ECO:0000313" key="1">
    <source>
        <dbReference type="EMBL" id="OAF70832.1"/>
    </source>
</evidence>
<protein>
    <submittedName>
        <fullName evidence="1">Uncharacterized protein</fullName>
    </submittedName>
</protein>
<sequence>MSMFSKIEKVDFKPIPASFPLPKSNSEADFLVLQNRIYHTFSSEWLINENRAYVFDIRLSTQFYIYGSRKYEISRNLTINEK</sequence>
<accession>A0A177BB14</accession>
<dbReference type="EMBL" id="LWCA01000107">
    <property type="protein sequence ID" value="OAF70832.1"/>
    <property type="molecule type" value="Genomic_DNA"/>
</dbReference>
<comment type="caution">
    <text evidence="1">The sequence shown here is derived from an EMBL/GenBank/DDBJ whole genome shotgun (WGS) entry which is preliminary data.</text>
</comment>
<reference evidence="1 2" key="1">
    <citation type="submission" date="2016-04" db="EMBL/GenBank/DDBJ databases">
        <title>The genome of Intoshia linei affirms orthonectids as highly simplified spiralians.</title>
        <authorList>
            <person name="Mikhailov K.V."/>
            <person name="Slusarev G.S."/>
            <person name="Nikitin M.A."/>
            <person name="Logacheva M.D."/>
            <person name="Penin A."/>
            <person name="Aleoshin V."/>
            <person name="Panchin Y.V."/>
        </authorList>
    </citation>
    <scope>NUCLEOTIDE SEQUENCE [LARGE SCALE GENOMIC DNA]</scope>
    <source>
        <strain evidence="1">Intl2013</strain>
        <tissue evidence="1">Whole animal</tissue>
    </source>
</reference>
<name>A0A177BB14_9BILA</name>
<gene>
    <name evidence="1" type="ORF">A3Q56_01441</name>
</gene>
<dbReference type="Proteomes" id="UP000078046">
    <property type="component" value="Unassembled WGS sequence"/>
</dbReference>
<proteinExistence type="predicted"/>
<organism evidence="1 2">
    <name type="scientific">Intoshia linei</name>
    <dbReference type="NCBI Taxonomy" id="1819745"/>
    <lineage>
        <taxon>Eukaryota</taxon>
        <taxon>Metazoa</taxon>
        <taxon>Spiralia</taxon>
        <taxon>Lophotrochozoa</taxon>
        <taxon>Mesozoa</taxon>
        <taxon>Orthonectida</taxon>
        <taxon>Rhopaluridae</taxon>
        <taxon>Intoshia</taxon>
    </lineage>
</organism>
<evidence type="ECO:0000313" key="2">
    <source>
        <dbReference type="Proteomes" id="UP000078046"/>
    </source>
</evidence>